<reference evidence="2" key="1">
    <citation type="journal article" date="2012" name="Nature">
        <title>The oyster genome reveals stress adaptation and complexity of shell formation.</title>
        <authorList>
            <person name="Zhang G."/>
            <person name="Fang X."/>
            <person name="Guo X."/>
            <person name="Li L."/>
            <person name="Luo R."/>
            <person name="Xu F."/>
            <person name="Yang P."/>
            <person name="Zhang L."/>
            <person name="Wang X."/>
            <person name="Qi H."/>
            <person name="Xiong Z."/>
            <person name="Que H."/>
            <person name="Xie Y."/>
            <person name="Holland P.W."/>
            <person name="Paps J."/>
            <person name="Zhu Y."/>
            <person name="Wu F."/>
            <person name="Chen Y."/>
            <person name="Wang J."/>
            <person name="Peng C."/>
            <person name="Meng J."/>
            <person name="Yang L."/>
            <person name="Liu J."/>
            <person name="Wen B."/>
            <person name="Zhang N."/>
            <person name="Huang Z."/>
            <person name="Zhu Q."/>
            <person name="Feng Y."/>
            <person name="Mount A."/>
            <person name="Hedgecock D."/>
            <person name="Xu Z."/>
            <person name="Liu Y."/>
            <person name="Domazet-Loso T."/>
            <person name="Du Y."/>
            <person name="Sun X."/>
            <person name="Zhang S."/>
            <person name="Liu B."/>
            <person name="Cheng P."/>
            <person name="Jiang X."/>
            <person name="Li J."/>
            <person name="Fan D."/>
            <person name="Wang W."/>
            <person name="Fu W."/>
            <person name="Wang T."/>
            <person name="Wang B."/>
            <person name="Zhang J."/>
            <person name="Peng Z."/>
            <person name="Li Y."/>
            <person name="Li N."/>
            <person name="Wang J."/>
            <person name="Chen M."/>
            <person name="He Y."/>
            <person name="Tan F."/>
            <person name="Song X."/>
            <person name="Zheng Q."/>
            <person name="Huang R."/>
            <person name="Yang H."/>
            <person name="Du X."/>
            <person name="Chen L."/>
            <person name="Yang M."/>
            <person name="Gaffney P.M."/>
            <person name="Wang S."/>
            <person name="Luo L."/>
            <person name="She Z."/>
            <person name="Ming Y."/>
            <person name="Huang W."/>
            <person name="Zhang S."/>
            <person name="Huang B."/>
            <person name="Zhang Y."/>
            <person name="Qu T."/>
            <person name="Ni P."/>
            <person name="Miao G."/>
            <person name="Wang J."/>
            <person name="Wang Q."/>
            <person name="Steinberg C.E."/>
            <person name="Wang H."/>
            <person name="Li N."/>
            <person name="Qian L."/>
            <person name="Zhang G."/>
            <person name="Li Y."/>
            <person name="Yang H."/>
            <person name="Liu X."/>
            <person name="Wang J."/>
            <person name="Yin Y."/>
            <person name="Wang J."/>
        </authorList>
    </citation>
    <scope>NUCLEOTIDE SEQUENCE [LARGE SCALE GENOMIC DNA]</scope>
    <source>
        <strain evidence="2">05x7-T-G4-1.051#20</strain>
    </source>
</reference>
<dbReference type="AlphaFoldDB" id="K1Q2X1"/>
<dbReference type="InterPro" id="IPR057626">
    <property type="entry name" value="S-S_Temptin"/>
</dbReference>
<evidence type="ECO:0000313" key="2">
    <source>
        <dbReference type="EMBL" id="EKC23210.1"/>
    </source>
</evidence>
<dbReference type="Pfam" id="PF24784">
    <property type="entry name" value="Temptin_C"/>
    <property type="match status" value="1"/>
</dbReference>
<protein>
    <submittedName>
        <fullName evidence="2">Temptin</fullName>
    </submittedName>
</protein>
<feature type="domain" description="Temptin Cys/Cys disulfide" evidence="1">
    <location>
        <begin position="16"/>
        <end position="110"/>
    </location>
</feature>
<organism evidence="2">
    <name type="scientific">Magallana gigas</name>
    <name type="common">Pacific oyster</name>
    <name type="synonym">Crassostrea gigas</name>
    <dbReference type="NCBI Taxonomy" id="29159"/>
    <lineage>
        <taxon>Eukaryota</taxon>
        <taxon>Metazoa</taxon>
        <taxon>Spiralia</taxon>
        <taxon>Lophotrochozoa</taxon>
        <taxon>Mollusca</taxon>
        <taxon>Bivalvia</taxon>
        <taxon>Autobranchia</taxon>
        <taxon>Pteriomorphia</taxon>
        <taxon>Ostreida</taxon>
        <taxon>Ostreoidea</taxon>
        <taxon>Ostreidae</taxon>
        <taxon>Magallana</taxon>
    </lineage>
</organism>
<proteinExistence type="predicted"/>
<sequence>MRGIVFTVLGLLPLVCGHPYYRDYIPNGYAVFNPCGASYWQAVGHYDPNHHTVMKNPFGVALSNNNHIWNEALCRADSDGDGKTNGEELGDPNCVFTLGSSPSQASSGHPDCETIYSQTLAFANVDCVDSIGGIVNDYVEKVVNDGDCVFQAGPVFYKGSIIFEGTSGEYTIHFYLFTKTMWNQSIKDLLKKTYFKALLKQSSALSLKSERLLEPWRCVFRGYMSECSDHIHEVKTVEEMEKVMITTFLNGDKLSRWTFMDILKDMYMFEVSHVTFLARWVNFIATPINLILSMMFLSQFYLIGGRRESIINLNVSHLLIIVLVGSYMRLGTIRKCELWGITVSIVLLCLSLTGRSLYIRVCGYDSCPEGIYFLPLVLGFFTSLIQISSDFLYTDPSTGDLTLEMLRDMFYGFTFDTSLTLDDQLRQVVWFFAWTVPSTFVSWVQQIGVQVAFVMTNIGYRPPDAETFVKYLKRCEQNGLDMYHRLPKSSCDISRMAMTSPCVQALKECGLLRKRESLTTRETLNLCVTIRLCSIYLRK</sequence>
<dbReference type="HOGENOM" id="CLU_505532_0_0_1"/>
<accession>K1Q2X1</accession>
<gene>
    <name evidence="2" type="ORF">CGI_10012210</name>
</gene>
<dbReference type="InParanoid" id="K1Q2X1"/>
<evidence type="ECO:0000259" key="1">
    <source>
        <dbReference type="Pfam" id="PF24784"/>
    </source>
</evidence>
<dbReference type="EMBL" id="JH818727">
    <property type="protein sequence ID" value="EKC23210.1"/>
    <property type="molecule type" value="Genomic_DNA"/>
</dbReference>
<name>K1Q2X1_MAGGI</name>
<dbReference type="InterPro" id="IPR055313">
    <property type="entry name" value="Temptin-like"/>
</dbReference>
<dbReference type="PANTHER" id="PTHR34737">
    <property type="entry name" value="EF-HAND DOMAIN-CONTAINING PROTEIN"/>
    <property type="match status" value="1"/>
</dbReference>
<dbReference type="PANTHER" id="PTHR34737:SF2">
    <property type="entry name" value="EF-HAND DOMAIN-CONTAINING PROTEIN"/>
    <property type="match status" value="1"/>
</dbReference>